<dbReference type="STRING" id="71784.A0A1Y2BHK8"/>
<evidence type="ECO:0000313" key="3">
    <source>
        <dbReference type="Proteomes" id="UP000193986"/>
    </source>
</evidence>
<dbReference type="GO" id="GO:0003729">
    <property type="term" value="F:mRNA binding"/>
    <property type="evidence" value="ECO:0007669"/>
    <property type="project" value="InterPro"/>
</dbReference>
<feature type="region of interest" description="Disordered" evidence="1">
    <location>
        <begin position="1"/>
        <end position="24"/>
    </location>
</feature>
<dbReference type="OrthoDB" id="422106at2759"/>
<feature type="region of interest" description="Disordered" evidence="1">
    <location>
        <begin position="286"/>
        <end position="363"/>
    </location>
</feature>
<evidence type="ECO:0000313" key="2">
    <source>
        <dbReference type="EMBL" id="ORY34256.1"/>
    </source>
</evidence>
<feature type="region of interest" description="Disordered" evidence="1">
    <location>
        <begin position="377"/>
        <end position="423"/>
    </location>
</feature>
<feature type="compositionally biased region" description="Basic and acidic residues" evidence="1">
    <location>
        <begin position="286"/>
        <end position="298"/>
    </location>
</feature>
<feature type="compositionally biased region" description="Basic and acidic residues" evidence="1">
    <location>
        <begin position="406"/>
        <end position="423"/>
    </location>
</feature>
<dbReference type="GO" id="GO:0005634">
    <property type="term" value="C:nucleus"/>
    <property type="evidence" value="ECO:0007669"/>
    <property type="project" value="TreeGrafter"/>
</dbReference>
<feature type="compositionally biased region" description="Basic and acidic residues" evidence="1">
    <location>
        <begin position="328"/>
        <end position="360"/>
    </location>
</feature>
<proteinExistence type="predicted"/>
<sequence length="435" mass="47474">MALPYDRTPSPSREEPPIVESSAEPSALDMALDDFEPAVPTHVQDLLGRMGKGKVYLLEETPAILHVDGQERIRGDPRIATLAQQLDERDPTSWLLSVTGASPSPVRPTALFVRSELIQHLSTSKVFSWTTGLGASVMGIEWLNDTTLNLVFQTPVAALLALSLLSKAGFDPSEGDDPLLERAAHSIPISLLPMKEPEPVPSEAGQELLSSDVASSKQDDGIVRKGRGTFSGSRSGAFDLPALATGDEVPFELADGVNPMARVGIRYAVEADQALRAEANKSEWYRRHGRGAGKERATSSRTAGYGNRNGNGNREELLSFEGRGQGGEGREFARRIGKERRSDPYGRPRDRERERGKTQVDLDEELERMAKIRAAGESGIGLEGNEDVEMDVDVQRGGSYRNGKGRRGEARGKRSQEDLDRELDNMFAARVEEAT</sequence>
<feature type="region of interest" description="Disordered" evidence="1">
    <location>
        <begin position="193"/>
        <end position="228"/>
    </location>
</feature>
<evidence type="ECO:0000256" key="1">
    <source>
        <dbReference type="SAM" id="MobiDB-lite"/>
    </source>
</evidence>
<dbReference type="GO" id="GO:0000340">
    <property type="term" value="F:RNA 7-methylguanosine cap binding"/>
    <property type="evidence" value="ECO:0007669"/>
    <property type="project" value="InterPro"/>
</dbReference>
<dbReference type="PANTHER" id="PTHR16291">
    <property type="entry name" value="NUCLEAR CAP-BINDING PROTEIN SUBUNIT 3"/>
    <property type="match status" value="1"/>
</dbReference>
<comment type="caution">
    <text evidence="2">The sequence shown here is derived from an EMBL/GenBank/DDBJ whole genome shotgun (WGS) entry which is preliminary data.</text>
</comment>
<dbReference type="InParanoid" id="A0A1Y2BHK8"/>
<dbReference type="EMBL" id="MCFC01000003">
    <property type="protein sequence ID" value="ORY34256.1"/>
    <property type="molecule type" value="Genomic_DNA"/>
</dbReference>
<dbReference type="Pfam" id="PF10309">
    <property type="entry name" value="NCBP3"/>
    <property type="match status" value="1"/>
</dbReference>
<protein>
    <recommendedName>
        <fullName evidence="4">Chromatin target of PRMT1 protein C-terminal domain-containing protein</fullName>
    </recommendedName>
</protein>
<dbReference type="Proteomes" id="UP000193986">
    <property type="component" value="Unassembled WGS sequence"/>
</dbReference>
<gene>
    <name evidence="2" type="ORF">BCR39DRAFT_517262</name>
</gene>
<keyword evidence="3" id="KW-1185">Reference proteome</keyword>
<accession>A0A1Y2BHK8</accession>
<dbReference type="PANTHER" id="PTHR16291:SF0">
    <property type="entry name" value="NUCLEAR CAP-BINDING PROTEIN SUBUNIT 3"/>
    <property type="match status" value="1"/>
</dbReference>
<name>A0A1Y2BHK8_9TREE</name>
<dbReference type="AlphaFoldDB" id="A0A1Y2BHK8"/>
<dbReference type="InterPro" id="IPR019416">
    <property type="entry name" value="NCBP3"/>
</dbReference>
<reference evidence="2 3" key="1">
    <citation type="submission" date="2016-07" db="EMBL/GenBank/DDBJ databases">
        <title>Pervasive Adenine N6-methylation of Active Genes in Fungi.</title>
        <authorList>
            <consortium name="DOE Joint Genome Institute"/>
            <person name="Mondo S.J."/>
            <person name="Dannebaum R.O."/>
            <person name="Kuo R.C."/>
            <person name="Labutti K."/>
            <person name="Haridas S."/>
            <person name="Kuo A."/>
            <person name="Salamov A."/>
            <person name="Ahrendt S.R."/>
            <person name="Lipzen A."/>
            <person name="Sullivan W."/>
            <person name="Andreopoulos W.B."/>
            <person name="Clum A."/>
            <person name="Lindquist E."/>
            <person name="Daum C."/>
            <person name="Ramamoorthy G.K."/>
            <person name="Gryganskyi A."/>
            <person name="Culley D."/>
            <person name="Magnuson J.K."/>
            <person name="James T.Y."/>
            <person name="O'Malley M.A."/>
            <person name="Stajich J.E."/>
            <person name="Spatafora J.W."/>
            <person name="Visel A."/>
            <person name="Grigoriev I.V."/>
        </authorList>
    </citation>
    <scope>NUCLEOTIDE SEQUENCE [LARGE SCALE GENOMIC DNA]</scope>
    <source>
        <strain evidence="2 3">68-887.2</strain>
    </source>
</reference>
<evidence type="ECO:0008006" key="4">
    <source>
        <dbReference type="Google" id="ProtNLM"/>
    </source>
</evidence>
<organism evidence="2 3">
    <name type="scientific">Naematelia encephala</name>
    <dbReference type="NCBI Taxonomy" id="71784"/>
    <lineage>
        <taxon>Eukaryota</taxon>
        <taxon>Fungi</taxon>
        <taxon>Dikarya</taxon>
        <taxon>Basidiomycota</taxon>
        <taxon>Agaricomycotina</taxon>
        <taxon>Tremellomycetes</taxon>
        <taxon>Tremellales</taxon>
        <taxon>Naemateliaceae</taxon>
        <taxon>Naematelia</taxon>
    </lineage>
</organism>